<gene>
    <name evidence="3" type="ORF">GCM10020369_43180</name>
</gene>
<feature type="compositionally biased region" description="Polar residues" evidence="1">
    <location>
        <begin position="150"/>
        <end position="164"/>
    </location>
</feature>
<evidence type="ECO:0000313" key="4">
    <source>
        <dbReference type="Proteomes" id="UP001501676"/>
    </source>
</evidence>
<feature type="transmembrane region" description="Helical" evidence="2">
    <location>
        <begin position="21"/>
        <end position="43"/>
    </location>
</feature>
<proteinExistence type="predicted"/>
<protein>
    <recommendedName>
        <fullName evidence="5">ATP synthase subunit I</fullName>
    </recommendedName>
</protein>
<keyword evidence="4" id="KW-1185">Reference proteome</keyword>
<evidence type="ECO:0000256" key="1">
    <source>
        <dbReference type="SAM" id="MobiDB-lite"/>
    </source>
</evidence>
<feature type="transmembrane region" description="Helical" evidence="2">
    <location>
        <begin position="49"/>
        <end position="68"/>
    </location>
</feature>
<feature type="transmembrane region" description="Helical" evidence="2">
    <location>
        <begin position="80"/>
        <end position="103"/>
    </location>
</feature>
<sequence>MSRIATSRTTQSTRRGRSGAVGRQSLLLGLGAVIVLLGGAFLLGGSDALAGAAVGVALVAAFLVSGRLPFLVDAQLAPGLAYLVLGINYLFRVVLLLVALVALKDKDWLDARALGVVVIAGALVWNAMALRRHLDAARNTTSEVMDGESPNVNSEETTADSSESIPPATRTVGGGRS</sequence>
<reference evidence="4" key="1">
    <citation type="journal article" date="2019" name="Int. J. Syst. Evol. Microbiol.">
        <title>The Global Catalogue of Microorganisms (GCM) 10K type strain sequencing project: providing services to taxonomists for standard genome sequencing and annotation.</title>
        <authorList>
            <consortium name="The Broad Institute Genomics Platform"/>
            <consortium name="The Broad Institute Genome Sequencing Center for Infectious Disease"/>
            <person name="Wu L."/>
            <person name="Ma J."/>
        </authorList>
    </citation>
    <scope>NUCLEOTIDE SEQUENCE [LARGE SCALE GENOMIC DNA]</scope>
    <source>
        <strain evidence="4">JCM 9458</strain>
    </source>
</reference>
<feature type="transmembrane region" description="Helical" evidence="2">
    <location>
        <begin position="109"/>
        <end position="128"/>
    </location>
</feature>
<comment type="caution">
    <text evidence="3">The sequence shown here is derived from an EMBL/GenBank/DDBJ whole genome shotgun (WGS) entry which is preliminary data.</text>
</comment>
<evidence type="ECO:0000256" key="2">
    <source>
        <dbReference type="SAM" id="Phobius"/>
    </source>
</evidence>
<keyword evidence="2" id="KW-0812">Transmembrane</keyword>
<keyword evidence="2" id="KW-1133">Transmembrane helix</keyword>
<evidence type="ECO:0008006" key="5">
    <source>
        <dbReference type="Google" id="ProtNLM"/>
    </source>
</evidence>
<accession>A0ABP6T1P4</accession>
<organism evidence="3 4">
    <name type="scientific">Cryptosporangium minutisporangium</name>
    <dbReference type="NCBI Taxonomy" id="113569"/>
    <lineage>
        <taxon>Bacteria</taxon>
        <taxon>Bacillati</taxon>
        <taxon>Actinomycetota</taxon>
        <taxon>Actinomycetes</taxon>
        <taxon>Cryptosporangiales</taxon>
        <taxon>Cryptosporangiaceae</taxon>
        <taxon>Cryptosporangium</taxon>
    </lineage>
</organism>
<dbReference type="Proteomes" id="UP001501676">
    <property type="component" value="Unassembled WGS sequence"/>
</dbReference>
<evidence type="ECO:0000313" key="3">
    <source>
        <dbReference type="EMBL" id="GAA3390184.1"/>
    </source>
</evidence>
<keyword evidence="2" id="KW-0472">Membrane</keyword>
<name>A0ABP6T1P4_9ACTN</name>
<dbReference type="EMBL" id="BAAAYN010000027">
    <property type="protein sequence ID" value="GAA3390184.1"/>
    <property type="molecule type" value="Genomic_DNA"/>
</dbReference>
<feature type="region of interest" description="Disordered" evidence="1">
    <location>
        <begin position="141"/>
        <end position="177"/>
    </location>
</feature>
<dbReference type="RefSeq" id="WP_345729981.1">
    <property type="nucleotide sequence ID" value="NZ_BAAAYN010000027.1"/>
</dbReference>